<dbReference type="Pfam" id="PF18962">
    <property type="entry name" value="Por_Secre_tail"/>
    <property type="match status" value="1"/>
</dbReference>
<keyword evidence="1" id="KW-0732">Signal</keyword>
<feature type="domain" description="Secretion system C-terminal sorting" evidence="2">
    <location>
        <begin position="147"/>
        <end position="219"/>
    </location>
</feature>
<proteinExistence type="predicted"/>
<reference evidence="3 4" key="1">
    <citation type="journal article" date="2014" name="Genome Announc.">
        <title>Draft Genome Sequence of Marine Flavobacterium Jejuia pallidilutea Strain 11shimoA1 and Pigmentation Mutants.</title>
        <authorList>
            <person name="Takatani N."/>
            <person name="Nakanishi M."/>
            <person name="Meirelles P."/>
            <person name="Mino S."/>
            <person name="Suda W."/>
            <person name="Oshima K."/>
            <person name="Hattori M."/>
            <person name="Ohkuma M."/>
            <person name="Hosokawa M."/>
            <person name="Miyashita K."/>
            <person name="Thompson F.L."/>
            <person name="Niwa A."/>
            <person name="Sawabe T."/>
            <person name="Sawabe T."/>
        </authorList>
    </citation>
    <scope>NUCLEOTIDE SEQUENCE [LARGE SCALE GENOMIC DNA]</scope>
    <source>
        <strain evidence="4">JCM19302</strain>
    </source>
</reference>
<evidence type="ECO:0000259" key="2">
    <source>
        <dbReference type="Pfam" id="PF18962"/>
    </source>
</evidence>
<gene>
    <name evidence="3" type="ORF">JCM19302_730</name>
</gene>
<protein>
    <recommendedName>
        <fullName evidence="2">Secretion system C-terminal sorting domain-containing protein</fullName>
    </recommendedName>
</protein>
<evidence type="ECO:0000313" key="4">
    <source>
        <dbReference type="Proteomes" id="UP000029646"/>
    </source>
</evidence>
<dbReference type="InterPro" id="IPR026444">
    <property type="entry name" value="Secre_tail"/>
</dbReference>
<dbReference type="EMBL" id="BBNS01000003">
    <property type="protein sequence ID" value="GAL69835.1"/>
    <property type="molecule type" value="Genomic_DNA"/>
</dbReference>
<dbReference type="Proteomes" id="UP000029646">
    <property type="component" value="Unassembled WGS sequence"/>
</dbReference>
<evidence type="ECO:0000256" key="1">
    <source>
        <dbReference type="ARBA" id="ARBA00022729"/>
    </source>
</evidence>
<organism evidence="3 4">
    <name type="scientific">Jejuia pallidilutea</name>
    <dbReference type="NCBI Taxonomy" id="504487"/>
    <lineage>
        <taxon>Bacteria</taxon>
        <taxon>Pseudomonadati</taxon>
        <taxon>Bacteroidota</taxon>
        <taxon>Flavobacteriia</taxon>
        <taxon>Flavobacteriales</taxon>
        <taxon>Flavobacteriaceae</taxon>
        <taxon>Jejuia</taxon>
    </lineage>
</organism>
<dbReference type="NCBIfam" id="TIGR04183">
    <property type="entry name" value="Por_Secre_tail"/>
    <property type="match status" value="1"/>
</dbReference>
<evidence type="ECO:0000313" key="3">
    <source>
        <dbReference type="EMBL" id="GAL69835.1"/>
    </source>
</evidence>
<dbReference type="AlphaFoldDB" id="A0A090VYJ6"/>
<accession>A0A090VYJ6</accession>
<sequence>MNNNDGKITITSKELYEYKAHLVGDDFDRNYTFTNEIDILNLLAGTYRLCITSEELPNFERCFDVVINHPANLDVITAKHKNGKEVTVNMYGSSSYHVDFNGLKFTTTKSQLTLQLENGKNTIKISTNLPCQGKHEEHVLQLDTMLVHPNPFQNELNIYLGEMDSDNVKVSIYSTIGQMIFLKEFDVKGRGSISINTAFFNTGLYTLFIQSNNSVSNFKIVKK</sequence>
<name>A0A090VYJ6_9FLAO</name>
<comment type="caution">
    <text evidence="3">The sequence shown here is derived from an EMBL/GenBank/DDBJ whole genome shotgun (WGS) entry which is preliminary data.</text>
</comment>